<evidence type="ECO:0000313" key="7">
    <source>
        <dbReference type="WBParaSite" id="TMUE_2000009534.1"/>
    </source>
</evidence>
<feature type="transmembrane region" description="Helical" evidence="5">
    <location>
        <begin position="243"/>
        <end position="269"/>
    </location>
</feature>
<dbReference type="Pfam" id="PF00335">
    <property type="entry name" value="Tetraspanin"/>
    <property type="match status" value="1"/>
</dbReference>
<evidence type="ECO:0000256" key="2">
    <source>
        <dbReference type="ARBA" id="ARBA00022692"/>
    </source>
</evidence>
<dbReference type="SUPFAM" id="SSF48652">
    <property type="entry name" value="Tetraspanin"/>
    <property type="match status" value="1"/>
</dbReference>
<dbReference type="WBParaSite" id="TMUE_2000009534.1">
    <property type="protein sequence ID" value="TMUE_2000009534.1"/>
    <property type="gene ID" value="WBGene00286950"/>
</dbReference>
<evidence type="ECO:0000256" key="4">
    <source>
        <dbReference type="ARBA" id="ARBA00023136"/>
    </source>
</evidence>
<dbReference type="STRING" id="70415.A0A5S6QQU0"/>
<proteinExistence type="predicted"/>
<dbReference type="GO" id="GO:0005886">
    <property type="term" value="C:plasma membrane"/>
    <property type="evidence" value="ECO:0007669"/>
    <property type="project" value="TreeGrafter"/>
</dbReference>
<feature type="transmembrane region" description="Helical" evidence="5">
    <location>
        <begin position="59"/>
        <end position="87"/>
    </location>
</feature>
<feature type="transmembrane region" description="Helical" evidence="5">
    <location>
        <begin position="142"/>
        <end position="165"/>
    </location>
</feature>
<dbReference type="PANTHER" id="PTHR19282">
    <property type="entry name" value="TETRASPANIN"/>
    <property type="match status" value="1"/>
</dbReference>
<evidence type="ECO:0000256" key="3">
    <source>
        <dbReference type="ARBA" id="ARBA00022989"/>
    </source>
</evidence>
<organism evidence="6 7">
    <name type="scientific">Trichuris muris</name>
    <name type="common">Mouse whipworm</name>
    <dbReference type="NCBI Taxonomy" id="70415"/>
    <lineage>
        <taxon>Eukaryota</taxon>
        <taxon>Metazoa</taxon>
        <taxon>Ecdysozoa</taxon>
        <taxon>Nematoda</taxon>
        <taxon>Enoplea</taxon>
        <taxon>Dorylaimia</taxon>
        <taxon>Trichinellida</taxon>
        <taxon>Trichuridae</taxon>
        <taxon>Trichuris</taxon>
    </lineage>
</organism>
<name>A0A5S6QQU0_TRIMR</name>
<dbReference type="InterPro" id="IPR008952">
    <property type="entry name" value="Tetraspanin_EC2_sf"/>
</dbReference>
<dbReference type="PRINTS" id="PR00259">
    <property type="entry name" value="TMFOUR"/>
</dbReference>
<dbReference type="Gene3D" id="1.10.1450.10">
    <property type="entry name" value="Tetraspanin"/>
    <property type="match status" value="1"/>
</dbReference>
<protein>
    <submittedName>
        <fullName evidence="7">Tetraspanin</fullName>
    </submittedName>
</protein>
<reference evidence="7" key="1">
    <citation type="submission" date="2019-12" db="UniProtKB">
        <authorList>
            <consortium name="WormBaseParasite"/>
        </authorList>
    </citation>
    <scope>IDENTIFICATION</scope>
</reference>
<feature type="transmembrane region" description="Helical" evidence="5">
    <location>
        <begin position="108"/>
        <end position="130"/>
    </location>
</feature>
<keyword evidence="6" id="KW-1185">Reference proteome</keyword>
<dbReference type="InterPro" id="IPR018499">
    <property type="entry name" value="Tetraspanin/Peripherin"/>
</dbReference>
<evidence type="ECO:0000256" key="1">
    <source>
        <dbReference type="ARBA" id="ARBA00004141"/>
    </source>
</evidence>
<dbReference type="Proteomes" id="UP000046395">
    <property type="component" value="Unassembled WGS sequence"/>
</dbReference>
<accession>A0A5S6QQU0</accession>
<sequence>MERHRSASYAPSSTLNAKKAGVKPKQASDGCVLPAALIYPRSSSVATAKVVVQPNRRALIKYCIFAFNLIFIIVGIGLVCLGVFLKADERFRDFLSEKYRNVADQYDVLYIGAYLLIVVGGAMIIVSFFGCCGSIQLHRCMLVTYFVCLLCLFVTQLSLGTILFVKRETIENDLGKTLDSMVSRYYQGPSIVQEALDALHTAFRCCGSSGCGDFDQLRLTRPRSCDIDCEGCRLRMFRALRDGFTVLSVVFAFVLLAELFGMSLALYLACYGDSRGSADSCRRQSRKRLPAY</sequence>
<dbReference type="AlphaFoldDB" id="A0A5S6QQU0"/>
<evidence type="ECO:0000256" key="5">
    <source>
        <dbReference type="SAM" id="Phobius"/>
    </source>
</evidence>
<dbReference type="PANTHER" id="PTHR19282:SF252">
    <property type="entry name" value="TETRASPANIN"/>
    <property type="match status" value="1"/>
</dbReference>
<keyword evidence="4 5" id="KW-0472">Membrane</keyword>
<keyword evidence="3 5" id="KW-1133">Transmembrane helix</keyword>
<keyword evidence="2 5" id="KW-0812">Transmembrane</keyword>
<dbReference type="CDD" id="cd03127">
    <property type="entry name" value="tetraspanin_LEL"/>
    <property type="match status" value="1"/>
</dbReference>
<comment type="subcellular location">
    <subcellularLocation>
        <location evidence="1">Membrane</location>
        <topology evidence="1">Multi-pass membrane protein</topology>
    </subcellularLocation>
</comment>
<evidence type="ECO:0000313" key="6">
    <source>
        <dbReference type="Proteomes" id="UP000046395"/>
    </source>
</evidence>